<dbReference type="SUPFAM" id="SSF46785">
    <property type="entry name" value="Winged helix' DNA-binding domain"/>
    <property type="match status" value="1"/>
</dbReference>
<dbReference type="PANTHER" id="PTHR13504">
    <property type="entry name" value="FIDO DOMAIN-CONTAINING PROTEIN DDB_G0283145"/>
    <property type="match status" value="1"/>
</dbReference>
<dbReference type="PROSITE" id="PS51459">
    <property type="entry name" value="FIDO"/>
    <property type="match status" value="1"/>
</dbReference>
<dbReference type="Gene3D" id="1.10.3290.10">
    <property type="entry name" value="Fido-like domain"/>
    <property type="match status" value="1"/>
</dbReference>
<evidence type="ECO:0000313" key="6">
    <source>
        <dbReference type="EMBL" id="GEC74010.1"/>
    </source>
</evidence>
<feature type="domain" description="Fido" evidence="5">
    <location>
        <begin position="183"/>
        <end position="335"/>
    </location>
</feature>
<dbReference type="Pfam" id="PF08220">
    <property type="entry name" value="HTH_DeoR"/>
    <property type="match status" value="1"/>
</dbReference>
<accession>A0A4Y4B452</accession>
<evidence type="ECO:0000259" key="5">
    <source>
        <dbReference type="PROSITE" id="PS51459"/>
    </source>
</evidence>
<keyword evidence="4" id="KW-0547">Nucleotide-binding</keyword>
<dbReference type="EMBL" id="BJNQ01000001">
    <property type="protein sequence ID" value="GEC74010.1"/>
    <property type="molecule type" value="Genomic_DNA"/>
</dbReference>
<reference evidence="6 7" key="1">
    <citation type="submission" date="2019-06" db="EMBL/GenBank/DDBJ databases">
        <title>Whole genome shotgun sequence of Microbacterium liquefaciens NBRC 15037.</title>
        <authorList>
            <person name="Hosoyama A."/>
            <person name="Uohara A."/>
            <person name="Ohji S."/>
            <person name="Ichikawa N."/>
        </authorList>
    </citation>
    <scope>NUCLEOTIDE SEQUENCE [LARGE SCALE GENOMIC DNA]</scope>
    <source>
        <strain evidence="6 7">NBRC 15037</strain>
    </source>
</reference>
<dbReference type="Pfam" id="PF02661">
    <property type="entry name" value="Fic"/>
    <property type="match status" value="1"/>
</dbReference>
<keyword evidence="1" id="KW-0805">Transcription regulation</keyword>
<dbReference type="PANTHER" id="PTHR13504:SF38">
    <property type="entry name" value="FIDO DOMAIN-CONTAINING PROTEIN"/>
    <property type="match status" value="1"/>
</dbReference>
<evidence type="ECO:0000256" key="1">
    <source>
        <dbReference type="ARBA" id="ARBA00023015"/>
    </source>
</evidence>
<dbReference type="InterPro" id="IPR001034">
    <property type="entry name" value="DeoR_HTH"/>
</dbReference>
<name>A0A4Y4B452_MICMQ</name>
<dbReference type="SUPFAM" id="SSF140931">
    <property type="entry name" value="Fic-like"/>
    <property type="match status" value="1"/>
</dbReference>
<dbReference type="Proteomes" id="UP000317410">
    <property type="component" value="Unassembled WGS sequence"/>
</dbReference>
<evidence type="ECO:0000256" key="2">
    <source>
        <dbReference type="ARBA" id="ARBA00023163"/>
    </source>
</evidence>
<sequence>MPLRHPAPDLVELQSRVLNKDADSVRGLLFTPPLDDSRYLHWEQLIRRTPPDGLTHDEWWFRLKLQRSAQMRTVPLRAKDGSSFTFAMTDEVLQLTEEIGRRAGGSVAGGGTAMTPGGRDQFIVRSLVEEAITSSQLEGASTTRRVAVELLSTGRDPRTKSERMILNNYRAMRQVTELSSDPLTPGWILELHRILTEGTLSDPADAGRIETPEHERVNVWAGEVQVHIPPPAEELPDRLGELSAFANGSSSESPYIPPIVRAIITHFMFGYDHYFADGNGRIARTSFYWSMLHHGYWLAEYLAISKILRAAPGKYGDSYQYTEDDGNDLTYFILHQLHVIARALDELDLYIEGRQRESQRVQSALRSAVRDFNMRQTQILEWLTRESPSGITAIEIANRYRVSTQTARNDLSYLESFGLLTRGVAKHPIVWHPTNDLSSRLAQLGDQESS</sequence>
<evidence type="ECO:0000256" key="4">
    <source>
        <dbReference type="PIRSR" id="PIRSR640198-2"/>
    </source>
</evidence>
<dbReference type="GO" id="GO:0005524">
    <property type="term" value="F:ATP binding"/>
    <property type="evidence" value="ECO:0007669"/>
    <property type="project" value="UniProtKB-KW"/>
</dbReference>
<proteinExistence type="predicted"/>
<protein>
    <submittedName>
        <fullName evidence="6">Fic family protein</fullName>
    </submittedName>
</protein>
<dbReference type="SMART" id="SM00420">
    <property type="entry name" value="HTH_DEOR"/>
    <property type="match status" value="1"/>
</dbReference>
<keyword evidence="2" id="KW-0804">Transcription</keyword>
<evidence type="ECO:0000313" key="7">
    <source>
        <dbReference type="Proteomes" id="UP000317410"/>
    </source>
</evidence>
<gene>
    <name evidence="6" type="ORF">MLI01_01550</name>
</gene>
<dbReference type="InterPro" id="IPR003812">
    <property type="entry name" value="Fido"/>
</dbReference>
<dbReference type="AlphaFoldDB" id="A0A4Y4B452"/>
<organism evidence="6 7">
    <name type="scientific">Microbacterium maritypicum</name>
    <name type="common">Microbacterium liquefaciens</name>
    <dbReference type="NCBI Taxonomy" id="33918"/>
    <lineage>
        <taxon>Bacteria</taxon>
        <taxon>Bacillati</taxon>
        <taxon>Actinomycetota</taxon>
        <taxon>Actinomycetes</taxon>
        <taxon>Micrococcales</taxon>
        <taxon>Microbacteriaceae</taxon>
        <taxon>Microbacterium</taxon>
    </lineage>
</organism>
<dbReference type="InterPro" id="IPR036390">
    <property type="entry name" value="WH_DNA-bd_sf"/>
</dbReference>
<comment type="caution">
    <text evidence="6">The sequence shown here is derived from an EMBL/GenBank/DDBJ whole genome shotgun (WGS) entry which is preliminary data.</text>
</comment>
<dbReference type="InterPro" id="IPR036597">
    <property type="entry name" value="Fido-like_dom_sf"/>
</dbReference>
<dbReference type="InterPro" id="IPR040198">
    <property type="entry name" value="Fido_containing"/>
</dbReference>
<feature type="active site" evidence="3">
    <location>
        <position position="273"/>
    </location>
</feature>
<feature type="binding site" evidence="4">
    <location>
        <begin position="277"/>
        <end position="284"/>
    </location>
    <ligand>
        <name>ATP</name>
        <dbReference type="ChEBI" id="CHEBI:30616"/>
    </ligand>
</feature>
<dbReference type="GO" id="GO:0003700">
    <property type="term" value="F:DNA-binding transcription factor activity"/>
    <property type="evidence" value="ECO:0007669"/>
    <property type="project" value="InterPro"/>
</dbReference>
<keyword evidence="4" id="KW-0067">ATP-binding</keyword>
<evidence type="ECO:0000256" key="3">
    <source>
        <dbReference type="PIRSR" id="PIRSR640198-1"/>
    </source>
</evidence>